<name>Q38KZ2_MYXFU</name>
<evidence type="ECO:0000313" key="1">
    <source>
        <dbReference type="EMBL" id="ABA86564.1"/>
    </source>
</evidence>
<sequence length="63" mass="6533">LAVDRLAEWGATGGTYTSRSFEYDNRGNRTNMSADGTAYAFAMAAALADPGVHPLVKVAAALA</sequence>
<accession>Q38KZ2</accession>
<dbReference type="AlphaFoldDB" id="Q38KZ2"/>
<organism evidence="1">
    <name type="scientific">Myxococcus fulvus</name>
    <dbReference type="NCBI Taxonomy" id="33"/>
    <lineage>
        <taxon>Bacteria</taxon>
        <taxon>Pseudomonadati</taxon>
        <taxon>Myxococcota</taxon>
        <taxon>Myxococcia</taxon>
        <taxon>Myxococcales</taxon>
        <taxon>Cystobacterineae</taxon>
        <taxon>Myxococcaceae</taxon>
        <taxon>Myxococcus</taxon>
    </lineage>
</organism>
<feature type="non-terminal residue" evidence="1">
    <location>
        <position position="1"/>
    </location>
</feature>
<feature type="non-terminal residue" evidence="1">
    <location>
        <position position="63"/>
    </location>
</feature>
<dbReference type="EMBL" id="DQ219374">
    <property type="protein sequence ID" value="ABA86564.1"/>
    <property type="molecule type" value="Genomic_DNA"/>
</dbReference>
<proteinExistence type="predicted"/>
<protein>
    <submittedName>
        <fullName evidence="1">Putative seawater-induced protein 18-1</fullName>
    </submittedName>
</protein>
<reference evidence="1" key="1">
    <citation type="submission" date="2005-09" db="EMBL/GenBank/DDBJ databases">
        <title>Differential display analysis in Myxobacteria using arbitrary primers matrix developed from Myxococcus xanthus DK1622 genome sequence.</title>
        <authorList>
            <person name="Liu H."/>
            <person name="Gong X."/>
            <person name="Pan H.W."/>
            <person name="Zhou G.T."/>
            <person name="Liu T."/>
            <person name="Zhang H.F."/>
            <person name="Zhu D.M."/>
            <person name="Wu Z.H."/>
            <person name="Li Y.Z."/>
        </authorList>
    </citation>
    <scope>NUCLEOTIDE SEQUENCE</scope>
    <source>
        <strain evidence="1">HW-1</strain>
    </source>
</reference>